<evidence type="ECO:0000313" key="3">
    <source>
        <dbReference type="Proteomes" id="UP000076925"/>
    </source>
</evidence>
<dbReference type="InterPro" id="IPR001646">
    <property type="entry name" value="5peptide_repeat"/>
</dbReference>
<accession>A0A139WX43</accession>
<evidence type="ECO:0000313" key="2">
    <source>
        <dbReference type="EMBL" id="KYC37008.1"/>
    </source>
</evidence>
<dbReference type="AlphaFoldDB" id="A0A139WX43"/>
<comment type="caution">
    <text evidence="2">The sequence shown here is derived from an EMBL/GenBank/DDBJ whole genome shotgun (WGS) entry which is preliminary data.</text>
</comment>
<gene>
    <name evidence="2" type="ORF">WA1_46030</name>
</gene>
<protein>
    <recommendedName>
        <fullName evidence="4">Low-complexity protein</fullName>
    </recommendedName>
</protein>
<dbReference type="PANTHER" id="PTHR47485:SF1">
    <property type="entry name" value="THYLAKOID LUMENAL 17.4 KDA PROTEIN, CHLOROPLASTIC"/>
    <property type="match status" value="1"/>
</dbReference>
<dbReference type="Proteomes" id="UP000076925">
    <property type="component" value="Unassembled WGS sequence"/>
</dbReference>
<dbReference type="PANTHER" id="PTHR47485">
    <property type="entry name" value="THYLAKOID LUMENAL 17.4 KDA PROTEIN, CHLOROPLASTIC"/>
    <property type="match status" value="1"/>
</dbReference>
<dbReference type="OrthoDB" id="7872756at2"/>
<dbReference type="Gene3D" id="2.160.20.80">
    <property type="entry name" value="E3 ubiquitin-protein ligase SopA"/>
    <property type="match status" value="1"/>
</dbReference>
<organism evidence="2 3">
    <name type="scientific">Scytonema hofmannii PCC 7110</name>
    <dbReference type="NCBI Taxonomy" id="128403"/>
    <lineage>
        <taxon>Bacteria</taxon>
        <taxon>Bacillati</taxon>
        <taxon>Cyanobacteriota</taxon>
        <taxon>Cyanophyceae</taxon>
        <taxon>Nostocales</taxon>
        <taxon>Scytonemataceae</taxon>
        <taxon>Scytonema</taxon>
    </lineage>
</organism>
<reference evidence="2 3" key="1">
    <citation type="journal article" date="2013" name="Genome Biol. Evol.">
        <title>Genomes of Stigonematalean cyanobacteria (subsection V) and the evolution of oxygenic photosynthesis from prokaryotes to plastids.</title>
        <authorList>
            <person name="Dagan T."/>
            <person name="Roettger M."/>
            <person name="Stucken K."/>
            <person name="Landan G."/>
            <person name="Koch R."/>
            <person name="Major P."/>
            <person name="Gould S.B."/>
            <person name="Goremykin V.V."/>
            <person name="Rippka R."/>
            <person name="Tandeau de Marsac N."/>
            <person name="Gugger M."/>
            <person name="Lockhart P.J."/>
            <person name="Allen J.F."/>
            <person name="Brune I."/>
            <person name="Maus I."/>
            <person name="Puhler A."/>
            <person name="Martin W.F."/>
        </authorList>
    </citation>
    <scope>NUCLEOTIDE SEQUENCE [LARGE SCALE GENOMIC DNA]</scope>
    <source>
        <strain evidence="2 3">PCC 7110</strain>
    </source>
</reference>
<name>A0A139WX43_9CYAN</name>
<keyword evidence="1" id="KW-0677">Repeat</keyword>
<dbReference type="Pfam" id="PF00805">
    <property type="entry name" value="Pentapeptide"/>
    <property type="match status" value="2"/>
</dbReference>
<proteinExistence type="predicted"/>
<dbReference type="STRING" id="128403.WA1_46030"/>
<dbReference type="EMBL" id="ANNX02000047">
    <property type="protein sequence ID" value="KYC37008.1"/>
    <property type="molecule type" value="Genomic_DNA"/>
</dbReference>
<dbReference type="RefSeq" id="WP_017744278.1">
    <property type="nucleotide sequence ID" value="NZ_KQ976354.1"/>
</dbReference>
<evidence type="ECO:0000256" key="1">
    <source>
        <dbReference type="ARBA" id="ARBA00022737"/>
    </source>
</evidence>
<dbReference type="SUPFAM" id="SSF141571">
    <property type="entry name" value="Pentapeptide repeat-like"/>
    <property type="match status" value="1"/>
</dbReference>
<dbReference type="PROSITE" id="PS51257">
    <property type="entry name" value="PROKAR_LIPOPROTEIN"/>
    <property type="match status" value="1"/>
</dbReference>
<sequence length="172" mass="18939">MKRQIKAWLKFIVSVLFFLLLTGCWLLLDISPAMAQENTVNYTLADLRYQDFSNKNLEGTSLAGANMQEAKFRRTNLRATIMSKGSLLKADLEEANLSGTFADRVIFSEANLTNAIFTDAILTSSRFYGAKITGADFSGAILDTYEAKLMCERADGVNPVTGVATRDSLGCR</sequence>
<keyword evidence="3" id="KW-1185">Reference proteome</keyword>
<evidence type="ECO:0008006" key="4">
    <source>
        <dbReference type="Google" id="ProtNLM"/>
    </source>
</evidence>